<protein>
    <recommendedName>
        <fullName evidence="2">Single-stranded-DNA-specific exonuclease RecJ</fullName>
    </recommendedName>
</protein>
<name>A0ABV8X1Z0_9LACT</name>
<evidence type="ECO:0000256" key="1">
    <source>
        <dbReference type="ARBA" id="ARBA00005915"/>
    </source>
</evidence>
<proteinExistence type="inferred from homology"/>
<dbReference type="SUPFAM" id="SSF64182">
    <property type="entry name" value="DHH phosphoesterases"/>
    <property type="match status" value="1"/>
</dbReference>
<dbReference type="Pfam" id="PF02272">
    <property type="entry name" value="DHHA1"/>
    <property type="match status" value="1"/>
</dbReference>
<accession>A0ABV8X1Z0</accession>
<dbReference type="InterPro" id="IPR051673">
    <property type="entry name" value="SSDNA_exonuclease_RecJ"/>
</dbReference>
<reference evidence="11" key="1">
    <citation type="journal article" date="2019" name="Int. J. Syst. Evol. Microbiol.">
        <title>The Global Catalogue of Microorganisms (GCM) 10K type strain sequencing project: providing services to taxonomists for standard genome sequencing and annotation.</title>
        <authorList>
            <consortium name="The Broad Institute Genomics Platform"/>
            <consortium name="The Broad Institute Genome Sequencing Center for Infectious Disease"/>
            <person name="Wu L."/>
            <person name="Ma J."/>
        </authorList>
    </citation>
    <scope>NUCLEOTIDE SEQUENCE [LARGE SCALE GENOMIC DNA]</scope>
    <source>
        <strain evidence="11">CCUG 59778</strain>
    </source>
</reference>
<dbReference type="NCBIfam" id="TIGR00644">
    <property type="entry name" value="recJ"/>
    <property type="match status" value="1"/>
</dbReference>
<dbReference type="InterPro" id="IPR004610">
    <property type="entry name" value="RecJ"/>
</dbReference>
<dbReference type="InterPro" id="IPR003156">
    <property type="entry name" value="DHHA1_dom"/>
</dbReference>
<feature type="domain" description="RecJ OB" evidence="9">
    <location>
        <begin position="455"/>
        <end position="561"/>
    </location>
</feature>
<feature type="domain" description="Single-stranded-DNA-specific exonuclease RecJ C-terminal" evidence="8">
    <location>
        <begin position="568"/>
        <end position="765"/>
    </location>
</feature>
<comment type="similarity">
    <text evidence="1">Belongs to the RecJ family.</text>
</comment>
<dbReference type="InterPro" id="IPR038763">
    <property type="entry name" value="DHH_sf"/>
</dbReference>
<evidence type="ECO:0000256" key="4">
    <source>
        <dbReference type="ARBA" id="ARBA00022801"/>
    </source>
</evidence>
<dbReference type="Gene3D" id="3.10.310.30">
    <property type="match status" value="1"/>
</dbReference>
<keyword evidence="3" id="KW-0540">Nuclease</keyword>
<evidence type="ECO:0000256" key="5">
    <source>
        <dbReference type="ARBA" id="ARBA00022839"/>
    </source>
</evidence>
<keyword evidence="11" id="KW-1185">Reference proteome</keyword>
<evidence type="ECO:0000256" key="2">
    <source>
        <dbReference type="ARBA" id="ARBA00019841"/>
    </source>
</evidence>
<dbReference type="Pfam" id="PF01368">
    <property type="entry name" value="DHH"/>
    <property type="match status" value="1"/>
</dbReference>
<feature type="domain" description="DHHA1" evidence="7">
    <location>
        <begin position="346"/>
        <end position="441"/>
    </location>
</feature>
<evidence type="ECO:0000259" key="9">
    <source>
        <dbReference type="Pfam" id="PF17768"/>
    </source>
</evidence>
<dbReference type="InterPro" id="IPR001667">
    <property type="entry name" value="DDH_dom"/>
</dbReference>
<evidence type="ECO:0000259" key="7">
    <source>
        <dbReference type="Pfam" id="PF02272"/>
    </source>
</evidence>
<sequence length="781" mass="88412">MIESKKRWLIQRPDQDVIEQLANELNIPVISAKVLASRGLTDPEAARYFIHMDENSLHDPYLMKDMDVAVRMIKHSIMEGERILIYGDYDADGVTSVSVLLTAMTELGAHVDFMIPNRFTDGYGPSERLFRIAHEKGTKLLITVDNGISGLAEVELAKKLGMKVIVTDHHEPGEELPKADAVIHPRHPEGNYPFGELAGVGVALKLAHALYGEVPNHLFELAAIGTIADLVPLQGENRYIVKEGLKRLRKTERLAIRAMCKVSGVEQKEITEETIGFAFGPRINAVGRLGDADPAVTLFLTDDPIEAASLAKLLDDKNKERQSIVSTITEEAEALIDPNEIEAEPTVIVVAKEGWNPGVVGIVASRLVEKYYRPAIVLSIDPETGNAKGSARSIEGFHLYNELDKNREILPHFGGHPMAAGMTLKSDHVDELRRRLDTQAKECLQKDDLIPVLNVDIPISINDIDLESIESLRELEPFGIDFPKPKYLIEDVFVSTSRKIGAAQNHAKMELFDGTSSVDAVGFGHGELIDQLTPGIKISLVGDLSINEWNGRKKPQFMIEDARSKEWQLFDIRGIRQVDRWLHTIPESETIFFAFEQETVQFFRHLIKKEIRLHSTEDSFTCENIVLLDLPSDLNMMEKMISTIKPKRVYAHFYVAESRFFGGLPTREQFSWYYAFLKKRESFDIRKNANELAKHKGWSRELIFFMSKVFLELDFVKINNGLAEINHTPIKRDLSEAPSYKQREQQIRMEQLLLYAPYMELKTWFDGLLDGQTSEEEIAWI</sequence>
<evidence type="ECO:0000313" key="11">
    <source>
        <dbReference type="Proteomes" id="UP001595817"/>
    </source>
</evidence>
<evidence type="ECO:0000259" key="6">
    <source>
        <dbReference type="Pfam" id="PF01368"/>
    </source>
</evidence>
<gene>
    <name evidence="10" type="primary">recJ</name>
    <name evidence="10" type="ORF">ACFOZY_05655</name>
</gene>
<evidence type="ECO:0000313" key="10">
    <source>
        <dbReference type="EMBL" id="MFC4409922.1"/>
    </source>
</evidence>
<organism evidence="10 11">
    <name type="scientific">Chungangia koreensis</name>
    <dbReference type="NCBI Taxonomy" id="752657"/>
    <lineage>
        <taxon>Bacteria</taxon>
        <taxon>Bacillati</taxon>
        <taxon>Bacillota</taxon>
        <taxon>Bacilli</taxon>
        <taxon>Lactobacillales</taxon>
        <taxon>Chungangia</taxon>
    </lineage>
</organism>
<dbReference type="EMBL" id="JBHSEC010000005">
    <property type="protein sequence ID" value="MFC4409922.1"/>
    <property type="molecule type" value="Genomic_DNA"/>
</dbReference>
<keyword evidence="4" id="KW-0378">Hydrolase</keyword>
<comment type="caution">
    <text evidence="10">The sequence shown here is derived from an EMBL/GenBank/DDBJ whole genome shotgun (WGS) entry which is preliminary data.</text>
</comment>
<evidence type="ECO:0000256" key="3">
    <source>
        <dbReference type="ARBA" id="ARBA00022722"/>
    </source>
</evidence>
<dbReference type="Pfam" id="PF17768">
    <property type="entry name" value="RecJ_OB"/>
    <property type="match status" value="1"/>
</dbReference>
<dbReference type="Proteomes" id="UP001595817">
    <property type="component" value="Unassembled WGS sequence"/>
</dbReference>
<dbReference type="InterPro" id="IPR041122">
    <property type="entry name" value="RecJ_OB"/>
</dbReference>
<keyword evidence="5 10" id="KW-0269">Exonuclease</keyword>
<evidence type="ECO:0000259" key="8">
    <source>
        <dbReference type="Pfam" id="PF10141"/>
    </source>
</evidence>
<dbReference type="PANTHER" id="PTHR30255:SF2">
    <property type="entry name" value="SINGLE-STRANDED-DNA-SPECIFIC EXONUCLEASE RECJ"/>
    <property type="match status" value="1"/>
</dbReference>
<dbReference type="PANTHER" id="PTHR30255">
    <property type="entry name" value="SINGLE-STRANDED-DNA-SPECIFIC EXONUCLEASE RECJ"/>
    <property type="match status" value="1"/>
</dbReference>
<dbReference type="GO" id="GO:0004527">
    <property type="term" value="F:exonuclease activity"/>
    <property type="evidence" value="ECO:0007669"/>
    <property type="project" value="UniProtKB-KW"/>
</dbReference>
<feature type="domain" description="DDH" evidence="6">
    <location>
        <begin position="82"/>
        <end position="226"/>
    </location>
</feature>
<dbReference type="RefSeq" id="WP_378153188.1">
    <property type="nucleotide sequence ID" value="NZ_JBHSEC010000005.1"/>
</dbReference>
<dbReference type="Gene3D" id="3.90.1640.30">
    <property type="match status" value="1"/>
</dbReference>
<dbReference type="InterPro" id="IPR018779">
    <property type="entry name" value="RecJ_C"/>
</dbReference>
<dbReference type="Pfam" id="PF10141">
    <property type="entry name" value="ssDNA-exonuc_C"/>
    <property type="match status" value="1"/>
</dbReference>